<reference evidence="2" key="1">
    <citation type="submission" date="2021-02" db="EMBL/GenBank/DDBJ databases">
        <authorList>
            <person name="Nowell W R."/>
        </authorList>
    </citation>
    <scope>NUCLEOTIDE SEQUENCE</scope>
</reference>
<evidence type="ECO:0000313" key="4">
    <source>
        <dbReference type="Proteomes" id="UP000663864"/>
    </source>
</evidence>
<organism evidence="2 4">
    <name type="scientific">Rotaria sordida</name>
    <dbReference type="NCBI Taxonomy" id="392033"/>
    <lineage>
        <taxon>Eukaryota</taxon>
        <taxon>Metazoa</taxon>
        <taxon>Spiralia</taxon>
        <taxon>Gnathifera</taxon>
        <taxon>Rotifera</taxon>
        <taxon>Eurotatoria</taxon>
        <taxon>Bdelloidea</taxon>
        <taxon>Philodinida</taxon>
        <taxon>Philodinidae</taxon>
        <taxon>Rotaria</taxon>
    </lineage>
</organism>
<feature type="compositionally biased region" description="Polar residues" evidence="1">
    <location>
        <begin position="50"/>
        <end position="60"/>
    </location>
</feature>
<dbReference type="Proteomes" id="UP000663836">
    <property type="component" value="Unassembled WGS sequence"/>
</dbReference>
<comment type="caution">
    <text evidence="2">The sequence shown here is derived from an EMBL/GenBank/DDBJ whole genome shotgun (WGS) entry which is preliminary data.</text>
</comment>
<dbReference type="Proteomes" id="UP000663864">
    <property type="component" value="Unassembled WGS sequence"/>
</dbReference>
<accession>A0A815J2M4</accession>
<evidence type="ECO:0000256" key="1">
    <source>
        <dbReference type="SAM" id="MobiDB-lite"/>
    </source>
</evidence>
<sequence>MESKRRQEQLLAQEYEHSKRPKLASTRNPIQEYDQPPSPLSLSSPHHSPTTTIKPTNDSTNQYRQFQDLIEITPTKHEQYKARVEEQPHDAYSNTVTQLAQQLEDNSNRNAALIAQMPILPSVFIISEKQREKPVKRIRFIQYVLSIQCYTCHELDYICSLPLDFDTDDESNENKIDSLTYDSDYVCQSDHYFDPITNTEKLILRGIMYCEELNVINHRIYCCNTDNCNKWLPPMTIETFIYSNNQQYLPSMILIIFSIMLQYFY</sequence>
<feature type="compositionally biased region" description="Basic and acidic residues" evidence="1">
    <location>
        <begin position="1"/>
        <end position="18"/>
    </location>
</feature>
<feature type="region of interest" description="Disordered" evidence="1">
    <location>
        <begin position="1"/>
        <end position="60"/>
    </location>
</feature>
<dbReference type="EMBL" id="CAJOBD010003954">
    <property type="protein sequence ID" value="CAF3973891.1"/>
    <property type="molecule type" value="Genomic_DNA"/>
</dbReference>
<dbReference type="EMBL" id="CAJNOT010003307">
    <property type="protein sequence ID" value="CAF1376732.1"/>
    <property type="molecule type" value="Genomic_DNA"/>
</dbReference>
<evidence type="ECO:0000313" key="2">
    <source>
        <dbReference type="EMBL" id="CAF1376732.1"/>
    </source>
</evidence>
<protein>
    <submittedName>
        <fullName evidence="2">Uncharacterized protein</fullName>
    </submittedName>
</protein>
<dbReference type="AlphaFoldDB" id="A0A815J2M4"/>
<name>A0A815J2M4_9BILA</name>
<gene>
    <name evidence="3" type="ORF">JBS370_LOCUS24790</name>
    <name evidence="2" type="ORF">ZHD862_LOCUS31898</name>
</gene>
<evidence type="ECO:0000313" key="3">
    <source>
        <dbReference type="EMBL" id="CAF3973891.1"/>
    </source>
</evidence>
<proteinExistence type="predicted"/>
<feature type="compositionally biased region" description="Low complexity" evidence="1">
    <location>
        <begin position="40"/>
        <end position="49"/>
    </location>
</feature>